<reference evidence="2" key="1">
    <citation type="journal article" date="2014" name="Int. J. Syst. Evol. Microbiol.">
        <title>Complete genome sequence of Corynebacterium casei LMG S-19264T (=DSM 44701T), isolated from a smear-ripened cheese.</title>
        <authorList>
            <consortium name="US DOE Joint Genome Institute (JGI-PGF)"/>
            <person name="Walter F."/>
            <person name="Albersmeier A."/>
            <person name="Kalinowski J."/>
            <person name="Ruckert C."/>
        </authorList>
    </citation>
    <scope>NUCLEOTIDE SEQUENCE</scope>
    <source>
        <strain evidence="2">CGMCC 1.12777</strain>
    </source>
</reference>
<dbReference type="SUPFAM" id="SSF55729">
    <property type="entry name" value="Acyl-CoA N-acyltransferases (Nat)"/>
    <property type="match status" value="1"/>
</dbReference>
<dbReference type="Pfam" id="PF00583">
    <property type="entry name" value="Acetyltransf_1"/>
    <property type="match status" value="1"/>
</dbReference>
<dbReference type="GO" id="GO:0016747">
    <property type="term" value="F:acyltransferase activity, transferring groups other than amino-acyl groups"/>
    <property type="evidence" value="ECO:0007669"/>
    <property type="project" value="InterPro"/>
</dbReference>
<name>A0A8J2ZYG7_9BACL</name>
<gene>
    <name evidence="2" type="ORF">GCM10007096_30100</name>
</gene>
<accession>A0A8J2ZYG7</accession>
<keyword evidence="3" id="KW-1185">Reference proteome</keyword>
<feature type="domain" description="N-acetyltransferase" evidence="1">
    <location>
        <begin position="87"/>
        <end position="225"/>
    </location>
</feature>
<reference evidence="2" key="2">
    <citation type="submission" date="2020-09" db="EMBL/GenBank/DDBJ databases">
        <authorList>
            <person name="Sun Q."/>
            <person name="Zhou Y."/>
        </authorList>
    </citation>
    <scope>NUCLEOTIDE SEQUENCE</scope>
    <source>
        <strain evidence="2">CGMCC 1.12777</strain>
    </source>
</reference>
<evidence type="ECO:0000313" key="2">
    <source>
        <dbReference type="EMBL" id="GGH85219.1"/>
    </source>
</evidence>
<evidence type="ECO:0000313" key="3">
    <source>
        <dbReference type="Proteomes" id="UP000656813"/>
    </source>
</evidence>
<proteinExistence type="predicted"/>
<organism evidence="2 3">
    <name type="scientific">Pullulanibacillus pueri</name>
    <dbReference type="NCBI Taxonomy" id="1437324"/>
    <lineage>
        <taxon>Bacteria</taxon>
        <taxon>Bacillati</taxon>
        <taxon>Bacillota</taxon>
        <taxon>Bacilli</taxon>
        <taxon>Bacillales</taxon>
        <taxon>Sporolactobacillaceae</taxon>
        <taxon>Pullulanibacillus</taxon>
    </lineage>
</organism>
<protein>
    <recommendedName>
        <fullName evidence="1">N-acetyltransferase domain-containing protein</fullName>
    </recommendedName>
</protein>
<sequence>MQPLKETPWDERVYGIKTYEIERLTEEALDLSNTFTGHFTIKVNPLVSKKALHQYDFYYCDTLIEPFCSPANFKPVYNKQTSLTPQMAAQDVTCFCKNTFQYDRFHRDFNLEHTKGDSRYAYWLEDIIQQGGEILGLNFQGELVGFFAYKDNHILLHAIGDRHRGRGLAKYLWSDACNYILNKGWNEIKSSISAANLAVLNLYRSLGFSFRHPVDIYHKYNVKEC</sequence>
<dbReference type="InterPro" id="IPR016181">
    <property type="entry name" value="Acyl_CoA_acyltransferase"/>
</dbReference>
<evidence type="ECO:0000259" key="1">
    <source>
        <dbReference type="PROSITE" id="PS51186"/>
    </source>
</evidence>
<dbReference type="AlphaFoldDB" id="A0A8J2ZYG7"/>
<dbReference type="Proteomes" id="UP000656813">
    <property type="component" value="Unassembled WGS sequence"/>
</dbReference>
<dbReference type="PROSITE" id="PS51186">
    <property type="entry name" value="GNAT"/>
    <property type="match status" value="1"/>
</dbReference>
<dbReference type="Gene3D" id="3.40.630.30">
    <property type="match status" value="1"/>
</dbReference>
<comment type="caution">
    <text evidence="2">The sequence shown here is derived from an EMBL/GenBank/DDBJ whole genome shotgun (WGS) entry which is preliminary data.</text>
</comment>
<dbReference type="RefSeq" id="WP_188498206.1">
    <property type="nucleotide sequence ID" value="NZ_BMFV01000025.1"/>
</dbReference>
<dbReference type="EMBL" id="BMFV01000025">
    <property type="protein sequence ID" value="GGH85219.1"/>
    <property type="molecule type" value="Genomic_DNA"/>
</dbReference>
<dbReference type="InterPro" id="IPR000182">
    <property type="entry name" value="GNAT_dom"/>
</dbReference>